<sequence>MNKLAISKFRLFHPQAISIIMLVLFFASCNHAQENQKSVKVGEKFVIELPSNRSTGYSWHYIPKDNSLIDSVKVSYETPQNGATGNLGIETWEFIANLKGEESLLFEYKRAWEDVEPAQTHIIHLKID</sequence>
<dbReference type="Pfam" id="PF09394">
    <property type="entry name" value="Inhibitor_I42"/>
    <property type="match status" value="1"/>
</dbReference>
<evidence type="ECO:0000256" key="3">
    <source>
        <dbReference type="SAM" id="SignalP"/>
    </source>
</evidence>
<proteinExistence type="predicted"/>
<dbReference type="RefSeq" id="WP_377177018.1">
    <property type="nucleotide sequence ID" value="NZ_JBHTMY010000002.1"/>
</dbReference>
<evidence type="ECO:0000313" key="6">
    <source>
        <dbReference type="Proteomes" id="UP001597201"/>
    </source>
</evidence>
<feature type="signal peptide" evidence="3">
    <location>
        <begin position="1"/>
        <end position="32"/>
    </location>
</feature>
<keyword evidence="3" id="KW-0732">Signal</keyword>
<keyword evidence="1 5" id="KW-0646">Protease inhibitor</keyword>
<keyword evidence="2" id="KW-0789">Thiol protease inhibitor</keyword>
<evidence type="ECO:0000256" key="1">
    <source>
        <dbReference type="ARBA" id="ARBA00022690"/>
    </source>
</evidence>
<keyword evidence="6" id="KW-1185">Reference proteome</keyword>
<feature type="domain" description="Proteinase inhibitor I42 chagasin" evidence="4">
    <location>
        <begin position="38"/>
        <end position="125"/>
    </location>
</feature>
<dbReference type="Proteomes" id="UP001597201">
    <property type="component" value="Unassembled WGS sequence"/>
</dbReference>
<evidence type="ECO:0000313" key="5">
    <source>
        <dbReference type="EMBL" id="MFD1315095.1"/>
    </source>
</evidence>
<dbReference type="InterPro" id="IPR052781">
    <property type="entry name" value="Cys_protease_inhibitor_I42"/>
</dbReference>
<dbReference type="InterPro" id="IPR018990">
    <property type="entry name" value="Prot_inh_I42_chagasin"/>
</dbReference>
<dbReference type="PANTHER" id="PTHR36530:SF1">
    <property type="entry name" value="AMOEBIASIN-1"/>
    <property type="match status" value="1"/>
</dbReference>
<dbReference type="GO" id="GO:0030414">
    <property type="term" value="F:peptidase inhibitor activity"/>
    <property type="evidence" value="ECO:0007669"/>
    <property type="project" value="UniProtKB-KW"/>
</dbReference>
<reference evidence="6" key="1">
    <citation type="journal article" date="2019" name="Int. J. Syst. Evol. Microbiol.">
        <title>The Global Catalogue of Microorganisms (GCM) 10K type strain sequencing project: providing services to taxonomists for standard genome sequencing and annotation.</title>
        <authorList>
            <consortium name="The Broad Institute Genomics Platform"/>
            <consortium name="The Broad Institute Genome Sequencing Center for Infectious Disease"/>
            <person name="Wu L."/>
            <person name="Ma J."/>
        </authorList>
    </citation>
    <scope>NUCLEOTIDE SEQUENCE [LARGE SCALE GENOMIC DNA]</scope>
    <source>
        <strain evidence="6">CCUG 61485</strain>
    </source>
</reference>
<protein>
    <submittedName>
        <fullName evidence="5">Protease inhibitor I42 family protein</fullName>
    </submittedName>
</protein>
<comment type="caution">
    <text evidence="5">The sequence shown here is derived from an EMBL/GenBank/DDBJ whole genome shotgun (WGS) entry which is preliminary data.</text>
</comment>
<organism evidence="5 6">
    <name type="scientific">Namhaeicola litoreus</name>
    <dbReference type="NCBI Taxonomy" id="1052145"/>
    <lineage>
        <taxon>Bacteria</taxon>
        <taxon>Pseudomonadati</taxon>
        <taxon>Bacteroidota</taxon>
        <taxon>Flavobacteriia</taxon>
        <taxon>Flavobacteriales</taxon>
        <taxon>Flavobacteriaceae</taxon>
        <taxon>Namhaeicola</taxon>
    </lineage>
</organism>
<dbReference type="Gene3D" id="2.60.40.2020">
    <property type="match status" value="1"/>
</dbReference>
<evidence type="ECO:0000259" key="4">
    <source>
        <dbReference type="Pfam" id="PF09394"/>
    </source>
</evidence>
<feature type="chain" id="PRO_5045064360" evidence="3">
    <location>
        <begin position="33"/>
        <end position="128"/>
    </location>
</feature>
<evidence type="ECO:0000256" key="2">
    <source>
        <dbReference type="ARBA" id="ARBA00022704"/>
    </source>
</evidence>
<dbReference type="PROSITE" id="PS51257">
    <property type="entry name" value="PROKAR_LIPOPROTEIN"/>
    <property type="match status" value="1"/>
</dbReference>
<gene>
    <name evidence="5" type="ORF">ACFQ39_05660</name>
</gene>
<dbReference type="PANTHER" id="PTHR36530">
    <property type="entry name" value="INHIBITOR OF CYSTEINE PEPTIDASE"/>
    <property type="match status" value="1"/>
</dbReference>
<dbReference type="InterPro" id="IPR036331">
    <property type="entry name" value="Chagasin-like_sf"/>
</dbReference>
<dbReference type="EMBL" id="JBHTMY010000002">
    <property type="protein sequence ID" value="MFD1315095.1"/>
    <property type="molecule type" value="Genomic_DNA"/>
</dbReference>
<accession>A0ABW3Y0X4</accession>
<name>A0ABW3Y0X4_9FLAO</name>
<dbReference type="SUPFAM" id="SSF141066">
    <property type="entry name" value="ICP-like"/>
    <property type="match status" value="1"/>
</dbReference>